<dbReference type="PANTHER" id="PTHR42813">
    <property type="entry name" value="ZINC-TYPE ALCOHOL DEHYDROGENASE-LIKE"/>
    <property type="match status" value="1"/>
</dbReference>
<feature type="domain" description="Enoyl reductase (ER)" evidence="7">
    <location>
        <begin position="8"/>
        <end position="348"/>
    </location>
</feature>
<dbReference type="EMBL" id="LDTZ01000017">
    <property type="protein sequence ID" value="KNA90914.1"/>
    <property type="molecule type" value="Genomic_DNA"/>
</dbReference>
<dbReference type="SUPFAM" id="SSF51735">
    <property type="entry name" value="NAD(P)-binding Rossmann-fold domains"/>
    <property type="match status" value="1"/>
</dbReference>
<dbReference type="SMART" id="SM00829">
    <property type="entry name" value="PKS_ER"/>
    <property type="match status" value="1"/>
</dbReference>
<evidence type="ECO:0000313" key="9">
    <source>
        <dbReference type="Proteomes" id="UP000037247"/>
    </source>
</evidence>
<dbReference type="Gene3D" id="3.90.180.10">
    <property type="entry name" value="Medium-chain alcohol dehydrogenases, catalytic domain"/>
    <property type="match status" value="1"/>
</dbReference>
<evidence type="ECO:0000256" key="6">
    <source>
        <dbReference type="RuleBase" id="RU361277"/>
    </source>
</evidence>
<protein>
    <submittedName>
        <fullName evidence="8">Alcohol dehydrogenase</fullName>
    </submittedName>
</protein>
<evidence type="ECO:0000256" key="1">
    <source>
        <dbReference type="ARBA" id="ARBA00001947"/>
    </source>
</evidence>
<reference evidence="8 9" key="1">
    <citation type="submission" date="2015-05" db="EMBL/GenBank/DDBJ databases">
        <title>Draft genome sequence of the bacterium Gordonia jacobaea a new member of the Gordonia genus.</title>
        <authorList>
            <person name="Jimenez-Galisteo G."/>
            <person name="Dominguez A."/>
            <person name="Munoz E."/>
            <person name="Vinas M."/>
        </authorList>
    </citation>
    <scope>NUCLEOTIDE SEQUENCE [LARGE SCALE GENOMIC DNA]</scope>
    <source>
        <strain evidence="9">mv1</strain>
    </source>
</reference>
<dbReference type="InterPro" id="IPR011032">
    <property type="entry name" value="GroES-like_sf"/>
</dbReference>
<dbReference type="Proteomes" id="UP000037247">
    <property type="component" value="Unassembled WGS sequence"/>
</dbReference>
<keyword evidence="5" id="KW-0560">Oxidoreductase</keyword>
<dbReference type="Gene3D" id="3.40.50.720">
    <property type="entry name" value="NAD(P)-binding Rossmann-like Domain"/>
    <property type="match status" value="1"/>
</dbReference>
<dbReference type="RefSeq" id="WP_049699093.1">
    <property type="nucleotide sequence ID" value="NZ_CBDRLS010000005.1"/>
</dbReference>
<dbReference type="Pfam" id="PF08240">
    <property type="entry name" value="ADH_N"/>
    <property type="match status" value="1"/>
</dbReference>
<evidence type="ECO:0000256" key="2">
    <source>
        <dbReference type="ARBA" id="ARBA00008072"/>
    </source>
</evidence>
<dbReference type="InterPro" id="IPR036291">
    <property type="entry name" value="NAD(P)-bd_dom_sf"/>
</dbReference>
<sequence length="351" mass="37073">MKALVYHGPGSKAWEDVPDPVLKDPTDAIVRVETTTICGTDLHILSGDVPAVTDGRVLGHEGVGVVTEVGPECTRVKVGDRVIISCVTKCGYCEYCKQGMTSHCQTVGGIGWIFGHLIDGTQAEFVRVPFADNGLIPLPADVTAEQGVMLSDILPTGFEIGVLYGAVKEGDVVAVIGAGPVGLASVMTARSRGASKVIAVDGNKFRLERSLDFGATDTIDILAGGNTVEQIKELSRGGLGVDVAIEAVGLGPAFRTSLDCLRPGGHLANVGVHGKPVEFPIDRDWINNLTLTTGLVNATTAPELLTEIEQGKIAPEKFVTHHFTFDEFDRAYDTFSNAADEHALKVIISNG</sequence>
<keyword evidence="4 6" id="KW-0862">Zinc</keyword>
<evidence type="ECO:0000313" key="8">
    <source>
        <dbReference type="EMBL" id="KNA90914.1"/>
    </source>
</evidence>
<name>A0ABR5IB50_9ACTN</name>
<organism evidence="8 9">
    <name type="scientific">Gordonia jacobaea</name>
    <dbReference type="NCBI Taxonomy" id="122202"/>
    <lineage>
        <taxon>Bacteria</taxon>
        <taxon>Bacillati</taxon>
        <taxon>Actinomycetota</taxon>
        <taxon>Actinomycetes</taxon>
        <taxon>Mycobacteriales</taxon>
        <taxon>Gordoniaceae</taxon>
        <taxon>Gordonia</taxon>
    </lineage>
</organism>
<keyword evidence="9" id="KW-1185">Reference proteome</keyword>
<dbReference type="PANTHER" id="PTHR42813:SF4">
    <property type="entry name" value="NADP-DEPENDENT ISOPROPANOL DEHYDROGENASE"/>
    <property type="match status" value="1"/>
</dbReference>
<dbReference type="InterPro" id="IPR013154">
    <property type="entry name" value="ADH-like_N"/>
</dbReference>
<gene>
    <name evidence="8" type="ORF">ABW18_11270</name>
</gene>
<evidence type="ECO:0000256" key="5">
    <source>
        <dbReference type="ARBA" id="ARBA00023002"/>
    </source>
</evidence>
<comment type="caution">
    <text evidence="8">The sequence shown here is derived from an EMBL/GenBank/DDBJ whole genome shotgun (WGS) entry which is preliminary data.</text>
</comment>
<comment type="cofactor">
    <cofactor evidence="1 6">
        <name>Zn(2+)</name>
        <dbReference type="ChEBI" id="CHEBI:29105"/>
    </cofactor>
</comment>
<dbReference type="Pfam" id="PF00107">
    <property type="entry name" value="ADH_zinc_N"/>
    <property type="match status" value="1"/>
</dbReference>
<dbReference type="InterPro" id="IPR002328">
    <property type="entry name" value="ADH_Zn_CS"/>
</dbReference>
<dbReference type="PROSITE" id="PS00059">
    <property type="entry name" value="ADH_ZINC"/>
    <property type="match status" value="1"/>
</dbReference>
<evidence type="ECO:0000256" key="4">
    <source>
        <dbReference type="ARBA" id="ARBA00022833"/>
    </source>
</evidence>
<evidence type="ECO:0000259" key="7">
    <source>
        <dbReference type="SMART" id="SM00829"/>
    </source>
</evidence>
<accession>A0ABR5IB50</accession>
<dbReference type="InterPro" id="IPR013149">
    <property type="entry name" value="ADH-like_C"/>
</dbReference>
<evidence type="ECO:0000256" key="3">
    <source>
        <dbReference type="ARBA" id="ARBA00022723"/>
    </source>
</evidence>
<comment type="similarity">
    <text evidence="2 6">Belongs to the zinc-containing alcohol dehydrogenase family.</text>
</comment>
<proteinExistence type="inferred from homology"/>
<keyword evidence="3 6" id="KW-0479">Metal-binding</keyword>
<dbReference type="InterPro" id="IPR020843">
    <property type="entry name" value="ER"/>
</dbReference>
<dbReference type="SUPFAM" id="SSF50129">
    <property type="entry name" value="GroES-like"/>
    <property type="match status" value="1"/>
</dbReference>